<dbReference type="EMBL" id="BT051059">
    <property type="protein sequence ID" value="ACJ83725.1"/>
    <property type="molecule type" value="mRNA"/>
</dbReference>
<proteinExistence type="evidence at transcript level"/>
<reference evidence="1" key="1">
    <citation type="submission" date="2008-12" db="EMBL/GenBank/DDBJ databases">
        <title>Medicago truncatula full length cdna cloning project.</title>
        <authorList>
            <person name="Moskal W."/>
            <person name="Chan A."/>
            <person name="Cheung F."/>
            <person name="Xiao Y."/>
            <person name="Town C.D."/>
        </authorList>
    </citation>
    <scope>NUCLEOTIDE SEQUENCE</scope>
</reference>
<dbReference type="AlphaFoldDB" id="B7FG94"/>
<name>B7FG94_MEDTR</name>
<accession>B7FG94</accession>
<organism evidence="1">
    <name type="scientific">Medicago truncatula</name>
    <name type="common">Barrel medic</name>
    <name type="synonym">Medicago tribuloides</name>
    <dbReference type="NCBI Taxonomy" id="3880"/>
    <lineage>
        <taxon>Eukaryota</taxon>
        <taxon>Viridiplantae</taxon>
        <taxon>Streptophyta</taxon>
        <taxon>Embryophyta</taxon>
        <taxon>Tracheophyta</taxon>
        <taxon>Spermatophyta</taxon>
        <taxon>Magnoliopsida</taxon>
        <taxon>eudicotyledons</taxon>
        <taxon>Gunneridae</taxon>
        <taxon>Pentapetalae</taxon>
        <taxon>rosids</taxon>
        <taxon>fabids</taxon>
        <taxon>Fabales</taxon>
        <taxon>Fabaceae</taxon>
        <taxon>Papilionoideae</taxon>
        <taxon>50 kb inversion clade</taxon>
        <taxon>NPAAA clade</taxon>
        <taxon>Hologalegina</taxon>
        <taxon>IRL clade</taxon>
        <taxon>Trifolieae</taxon>
        <taxon>Medicago</taxon>
    </lineage>
</organism>
<evidence type="ECO:0000313" key="1">
    <source>
        <dbReference type="EMBL" id="ACJ83725.1"/>
    </source>
</evidence>
<protein>
    <submittedName>
        <fullName evidence="1">Uncharacterized protein</fullName>
    </submittedName>
</protein>
<sequence length="43" mass="5123">MRFCFCFWIIRTMKNLILSFTIIIYHPKADLVISYAKKHAAFA</sequence>